<organism evidence="1">
    <name type="scientific">marine metagenome</name>
    <dbReference type="NCBI Taxonomy" id="408172"/>
    <lineage>
        <taxon>unclassified sequences</taxon>
        <taxon>metagenomes</taxon>
        <taxon>ecological metagenomes</taxon>
    </lineage>
</organism>
<reference evidence="1" key="1">
    <citation type="submission" date="2018-05" db="EMBL/GenBank/DDBJ databases">
        <authorList>
            <person name="Lanie J.A."/>
            <person name="Ng W.-L."/>
            <person name="Kazmierczak K.M."/>
            <person name="Andrzejewski T.M."/>
            <person name="Davidsen T.M."/>
            <person name="Wayne K.J."/>
            <person name="Tettelin H."/>
            <person name="Glass J.I."/>
            <person name="Rusch D."/>
            <person name="Podicherti R."/>
            <person name="Tsui H.-C.T."/>
            <person name="Winkler M.E."/>
        </authorList>
    </citation>
    <scope>NUCLEOTIDE SEQUENCE</scope>
</reference>
<dbReference type="InterPro" id="IPR012668">
    <property type="entry name" value="CHP02466"/>
</dbReference>
<dbReference type="AlphaFoldDB" id="A0A383F1X2"/>
<proteinExistence type="predicted"/>
<evidence type="ECO:0000313" key="1">
    <source>
        <dbReference type="EMBL" id="SVE62415.1"/>
    </source>
</evidence>
<dbReference type="Pfam" id="PF13759">
    <property type="entry name" value="2OG-FeII_Oxy_5"/>
    <property type="match status" value="1"/>
</dbReference>
<sequence length="39" mass="4425">MEPDEGDLLLFPTYLYHAVESNLSANNRIVISFNVDIDV</sequence>
<accession>A0A383F1X2</accession>
<name>A0A383F1X2_9ZZZZ</name>
<feature type="non-terminal residue" evidence="1">
    <location>
        <position position="39"/>
    </location>
</feature>
<dbReference type="EMBL" id="UINC01230331">
    <property type="protein sequence ID" value="SVE62415.1"/>
    <property type="molecule type" value="Genomic_DNA"/>
</dbReference>
<dbReference type="Gene3D" id="2.60.120.620">
    <property type="entry name" value="q2cbj1_9rhob like domain"/>
    <property type="match status" value="1"/>
</dbReference>
<protein>
    <submittedName>
        <fullName evidence="1">Uncharacterized protein</fullName>
    </submittedName>
</protein>
<gene>
    <name evidence="1" type="ORF">METZ01_LOCUS515269</name>
</gene>